<dbReference type="AlphaFoldDB" id="A0A6M3KR95"/>
<gene>
    <name evidence="2" type="ORF">MM415A00243_0056</name>
    <name evidence="1" type="ORF">MM415B00422_0056</name>
    <name evidence="3" type="ORF">TM448B02010_0005</name>
</gene>
<evidence type="ECO:0000313" key="3">
    <source>
        <dbReference type="EMBL" id="QJI00625.1"/>
    </source>
</evidence>
<protein>
    <submittedName>
        <fullName evidence="2">Uncharacterized protein</fullName>
    </submittedName>
</protein>
<organism evidence="2">
    <name type="scientific">viral metagenome</name>
    <dbReference type="NCBI Taxonomy" id="1070528"/>
    <lineage>
        <taxon>unclassified sequences</taxon>
        <taxon>metagenomes</taxon>
        <taxon>organismal metagenomes</taxon>
    </lineage>
</organism>
<accession>A0A6M3KR95</accession>
<dbReference type="EMBL" id="MT144865">
    <property type="protein sequence ID" value="QJI00625.1"/>
    <property type="molecule type" value="Genomic_DNA"/>
</dbReference>
<sequence length="95" mass="10302">MSDEMSDLDPEAIGADAAALHTWLCERGCNRDYRVMLLVLAAETSLVCQVITRSGGDGRLMLDAAYESAKLGYRNQAVARYMDGVVGYRAPEGKA</sequence>
<proteinExistence type="predicted"/>
<dbReference type="EMBL" id="MT141535">
    <property type="protein sequence ID" value="QJA65294.1"/>
    <property type="molecule type" value="Genomic_DNA"/>
</dbReference>
<name>A0A6M3KR95_9ZZZZ</name>
<evidence type="ECO:0000313" key="1">
    <source>
        <dbReference type="EMBL" id="QJA65294.1"/>
    </source>
</evidence>
<evidence type="ECO:0000313" key="2">
    <source>
        <dbReference type="EMBL" id="QJA83994.1"/>
    </source>
</evidence>
<dbReference type="EMBL" id="MT142521">
    <property type="protein sequence ID" value="QJA83994.1"/>
    <property type="molecule type" value="Genomic_DNA"/>
</dbReference>
<reference evidence="2" key="1">
    <citation type="submission" date="2020-03" db="EMBL/GenBank/DDBJ databases">
        <title>The deep terrestrial virosphere.</title>
        <authorList>
            <person name="Holmfeldt K."/>
            <person name="Nilsson E."/>
            <person name="Simone D."/>
            <person name="Lopez-Fernandez M."/>
            <person name="Wu X."/>
            <person name="de Brujin I."/>
            <person name="Lundin D."/>
            <person name="Andersson A."/>
            <person name="Bertilsson S."/>
            <person name="Dopson M."/>
        </authorList>
    </citation>
    <scope>NUCLEOTIDE SEQUENCE</scope>
    <source>
        <strain evidence="2">MM415A00243</strain>
        <strain evidence="1">MM415B00422</strain>
        <strain evidence="3">TM448B02010</strain>
    </source>
</reference>